<feature type="transmembrane region" description="Helical" evidence="3">
    <location>
        <begin position="297"/>
        <end position="319"/>
    </location>
</feature>
<dbReference type="Pfam" id="PF00990">
    <property type="entry name" value="GGDEF"/>
    <property type="match status" value="1"/>
</dbReference>
<dbReference type="GO" id="GO:0052621">
    <property type="term" value="F:diguanylate cyclase activity"/>
    <property type="evidence" value="ECO:0007669"/>
    <property type="project" value="UniProtKB-EC"/>
</dbReference>
<dbReference type="CDD" id="cd01949">
    <property type="entry name" value="GGDEF"/>
    <property type="match status" value="1"/>
</dbReference>
<dbReference type="PANTHER" id="PTHR45138">
    <property type="entry name" value="REGULATORY COMPONENTS OF SENSORY TRANSDUCTION SYSTEM"/>
    <property type="match status" value="1"/>
</dbReference>
<keyword evidence="3" id="KW-0812">Transmembrane</keyword>
<accession>A0A8J7S1Y6</accession>
<dbReference type="PANTHER" id="PTHR45138:SF9">
    <property type="entry name" value="DIGUANYLATE CYCLASE DGCM-RELATED"/>
    <property type="match status" value="1"/>
</dbReference>
<comment type="caution">
    <text evidence="5">The sequence shown here is derived from an EMBL/GenBank/DDBJ whole genome shotgun (WGS) entry which is preliminary data.</text>
</comment>
<dbReference type="AlphaFoldDB" id="A0A8J7S1Y6"/>
<evidence type="ECO:0000259" key="4">
    <source>
        <dbReference type="PROSITE" id="PS50887"/>
    </source>
</evidence>
<keyword evidence="3" id="KW-0472">Membrane</keyword>
<dbReference type="InterPro" id="IPR050469">
    <property type="entry name" value="Diguanylate_Cyclase"/>
</dbReference>
<dbReference type="InterPro" id="IPR043128">
    <property type="entry name" value="Rev_trsase/Diguanyl_cyclase"/>
</dbReference>
<dbReference type="InterPro" id="IPR000160">
    <property type="entry name" value="GGDEF_dom"/>
</dbReference>
<keyword evidence="3" id="KW-1133">Transmembrane helix</keyword>
<dbReference type="PROSITE" id="PS50887">
    <property type="entry name" value="GGDEF"/>
    <property type="match status" value="1"/>
</dbReference>
<sequence length="505" mass="56470">MTRTLKEESRDLRSSFEVLTDRTYSNMLAMATFIANDSEMQSLFLAGGKAVEAEGGGAGGPKAAGIRRELFERIGPSWQRVQDRFDVRQLHFHLGPGSTSFLRVHRPDKFGDTMHDVRHTIVDTNAEKSPRVGFETGRVYSGLRGVVPVYATDPDSGEHVHAGALEVGTSFSNIIKILDERLGQGVGILLSMDHIESAMWPDFVKERFGEGEPGCDCAIEAQSREGLRPILAKMPELGLDFRDEDTNIVETDETIHVVTHFPLRDYKGMREPDREAVGAVVFWRDATERITAHRRAALFNIVYGIVGFLFVELLLFMAFRFATERLERIVANQTKDLEGKARQLQELSITDRLTGLFNRLKLDSAFADELERRKRYHNALSVILFDVDHFKRVNDIHGHQAGDRVLSDIATLLRTSVRQVDIPGRWGGEEFLVICPETTLEGAMVLAEKLRGAIAAHDFGEIGQVTSSFGVACHDVDESEDSLLARADRALYRAKEDGRNRVMAG</sequence>
<comment type="catalytic activity">
    <reaction evidence="2">
        <text>2 GTP = 3',3'-c-di-GMP + 2 diphosphate</text>
        <dbReference type="Rhea" id="RHEA:24898"/>
        <dbReference type="ChEBI" id="CHEBI:33019"/>
        <dbReference type="ChEBI" id="CHEBI:37565"/>
        <dbReference type="ChEBI" id="CHEBI:58805"/>
        <dbReference type="EC" id="2.7.7.65"/>
    </reaction>
</comment>
<dbReference type="NCBIfam" id="TIGR00254">
    <property type="entry name" value="GGDEF"/>
    <property type="match status" value="1"/>
</dbReference>
<keyword evidence="5" id="KW-0808">Transferase</keyword>
<keyword evidence="6" id="KW-1185">Reference proteome</keyword>
<dbReference type="InterPro" id="IPR029150">
    <property type="entry name" value="dCache_3"/>
</dbReference>
<name>A0A8J7S1Y6_9PROT</name>
<dbReference type="RefSeq" id="WP_210682952.1">
    <property type="nucleotide sequence ID" value="NZ_JAGMWN010000007.1"/>
</dbReference>
<organism evidence="5 6">
    <name type="scientific">Marivibrio halodurans</name>
    <dbReference type="NCBI Taxonomy" id="2039722"/>
    <lineage>
        <taxon>Bacteria</taxon>
        <taxon>Pseudomonadati</taxon>
        <taxon>Pseudomonadota</taxon>
        <taxon>Alphaproteobacteria</taxon>
        <taxon>Rhodospirillales</taxon>
        <taxon>Rhodospirillaceae</taxon>
        <taxon>Marivibrio</taxon>
    </lineage>
</organism>
<protein>
    <recommendedName>
        <fullName evidence="1">diguanylate cyclase</fullName>
        <ecNumber evidence="1">2.7.7.65</ecNumber>
    </recommendedName>
</protein>
<dbReference type="EMBL" id="JAGMWN010000007">
    <property type="protein sequence ID" value="MBP5858370.1"/>
    <property type="molecule type" value="Genomic_DNA"/>
</dbReference>
<gene>
    <name evidence="5" type="ORF">KAJ83_15215</name>
</gene>
<dbReference type="EC" id="2.7.7.65" evidence="1"/>
<reference evidence="5" key="1">
    <citation type="submission" date="2021-04" db="EMBL/GenBank/DDBJ databases">
        <authorList>
            <person name="Zhang D.-C."/>
        </authorList>
    </citation>
    <scope>NUCLEOTIDE SEQUENCE</scope>
    <source>
        <strain evidence="5">CGMCC 1.15697</strain>
    </source>
</reference>
<dbReference type="Pfam" id="PF14827">
    <property type="entry name" value="dCache_3"/>
    <property type="match status" value="1"/>
</dbReference>
<keyword evidence="5" id="KW-0548">Nucleotidyltransferase</keyword>
<evidence type="ECO:0000256" key="1">
    <source>
        <dbReference type="ARBA" id="ARBA00012528"/>
    </source>
</evidence>
<dbReference type="Proteomes" id="UP000672602">
    <property type="component" value="Unassembled WGS sequence"/>
</dbReference>
<dbReference type="SMART" id="SM00267">
    <property type="entry name" value="GGDEF"/>
    <property type="match status" value="1"/>
</dbReference>
<evidence type="ECO:0000256" key="3">
    <source>
        <dbReference type="SAM" id="Phobius"/>
    </source>
</evidence>
<evidence type="ECO:0000313" key="5">
    <source>
        <dbReference type="EMBL" id="MBP5858370.1"/>
    </source>
</evidence>
<feature type="domain" description="GGDEF" evidence="4">
    <location>
        <begin position="378"/>
        <end position="505"/>
    </location>
</feature>
<dbReference type="Gene3D" id="3.30.70.270">
    <property type="match status" value="1"/>
</dbReference>
<dbReference type="SUPFAM" id="SSF103190">
    <property type="entry name" value="Sensory domain-like"/>
    <property type="match status" value="1"/>
</dbReference>
<dbReference type="InterPro" id="IPR029787">
    <property type="entry name" value="Nucleotide_cyclase"/>
</dbReference>
<evidence type="ECO:0000313" key="6">
    <source>
        <dbReference type="Proteomes" id="UP000672602"/>
    </source>
</evidence>
<dbReference type="InterPro" id="IPR029151">
    <property type="entry name" value="Sensor-like_sf"/>
</dbReference>
<evidence type="ECO:0000256" key="2">
    <source>
        <dbReference type="ARBA" id="ARBA00034247"/>
    </source>
</evidence>
<dbReference type="SUPFAM" id="SSF55073">
    <property type="entry name" value="Nucleotide cyclase"/>
    <property type="match status" value="1"/>
</dbReference>
<dbReference type="FunFam" id="3.30.70.270:FF:000001">
    <property type="entry name" value="Diguanylate cyclase domain protein"/>
    <property type="match status" value="1"/>
</dbReference>
<proteinExistence type="predicted"/>